<accession>A0AAV3QZ18</accession>
<feature type="compositionally biased region" description="Low complexity" evidence="1">
    <location>
        <begin position="56"/>
        <end position="66"/>
    </location>
</feature>
<organism evidence="2 3">
    <name type="scientific">Lithospermum erythrorhizon</name>
    <name type="common">Purple gromwell</name>
    <name type="synonym">Lithospermum officinale var. erythrorhizon</name>
    <dbReference type="NCBI Taxonomy" id="34254"/>
    <lineage>
        <taxon>Eukaryota</taxon>
        <taxon>Viridiplantae</taxon>
        <taxon>Streptophyta</taxon>
        <taxon>Embryophyta</taxon>
        <taxon>Tracheophyta</taxon>
        <taxon>Spermatophyta</taxon>
        <taxon>Magnoliopsida</taxon>
        <taxon>eudicotyledons</taxon>
        <taxon>Gunneridae</taxon>
        <taxon>Pentapetalae</taxon>
        <taxon>asterids</taxon>
        <taxon>lamiids</taxon>
        <taxon>Boraginales</taxon>
        <taxon>Boraginaceae</taxon>
        <taxon>Boraginoideae</taxon>
        <taxon>Lithospermeae</taxon>
        <taxon>Lithospermum</taxon>
    </lineage>
</organism>
<dbReference type="PRINTS" id="PR01217">
    <property type="entry name" value="PRICHEXTENSN"/>
</dbReference>
<dbReference type="EMBL" id="BAABME010039212">
    <property type="protein sequence ID" value="GAA0168155.1"/>
    <property type="molecule type" value="Genomic_DNA"/>
</dbReference>
<keyword evidence="3" id="KW-1185">Reference proteome</keyword>
<feature type="region of interest" description="Disordered" evidence="1">
    <location>
        <begin position="14"/>
        <end position="104"/>
    </location>
</feature>
<dbReference type="AlphaFoldDB" id="A0AAV3QZ18"/>
<evidence type="ECO:0000313" key="3">
    <source>
        <dbReference type="Proteomes" id="UP001454036"/>
    </source>
</evidence>
<protein>
    <submittedName>
        <fullName evidence="2">Uncharacterized protein</fullName>
    </submittedName>
</protein>
<gene>
    <name evidence="2" type="ORF">LIER_43814</name>
</gene>
<sequence length="104" mass="10830">MANHDTLALRRLLLSQAPHIRQPTPQVAPPPNSTSPIAPPLSTTHTPHINHAVNCPTPSFPASPTSSPSPSPLPTTCTNSPTPQPSPSPPPNIPQPPAFIPSPD</sequence>
<proteinExistence type="predicted"/>
<feature type="compositionally biased region" description="Pro residues" evidence="1">
    <location>
        <begin position="82"/>
        <end position="104"/>
    </location>
</feature>
<reference evidence="2 3" key="1">
    <citation type="submission" date="2024-01" db="EMBL/GenBank/DDBJ databases">
        <title>The complete chloroplast genome sequence of Lithospermum erythrorhizon: insights into the phylogenetic relationship among Boraginaceae species and the maternal lineages of purple gromwells.</title>
        <authorList>
            <person name="Okada T."/>
            <person name="Watanabe K."/>
        </authorList>
    </citation>
    <scope>NUCLEOTIDE SEQUENCE [LARGE SCALE GENOMIC DNA]</scope>
</reference>
<feature type="compositionally biased region" description="Pro residues" evidence="1">
    <location>
        <begin position="26"/>
        <end position="39"/>
    </location>
</feature>
<dbReference type="Proteomes" id="UP001454036">
    <property type="component" value="Unassembled WGS sequence"/>
</dbReference>
<evidence type="ECO:0000256" key="1">
    <source>
        <dbReference type="SAM" id="MobiDB-lite"/>
    </source>
</evidence>
<evidence type="ECO:0000313" key="2">
    <source>
        <dbReference type="EMBL" id="GAA0168155.1"/>
    </source>
</evidence>
<name>A0AAV3QZ18_LITER</name>
<comment type="caution">
    <text evidence="2">The sequence shown here is derived from an EMBL/GenBank/DDBJ whole genome shotgun (WGS) entry which is preliminary data.</text>
</comment>